<dbReference type="Pfam" id="PF10588">
    <property type="entry name" value="NADH-G_4Fe-4S_3"/>
    <property type="match status" value="1"/>
</dbReference>
<keyword evidence="2" id="KW-0408">Iron</keyword>
<evidence type="ECO:0000259" key="4">
    <source>
        <dbReference type="PROSITE" id="PS51379"/>
    </source>
</evidence>
<name>A0A1I1E469_BREAD</name>
<evidence type="ECO:0000256" key="2">
    <source>
        <dbReference type="ARBA" id="ARBA00023004"/>
    </source>
</evidence>
<keyword evidence="1" id="KW-0479">Metal-binding</keyword>
<evidence type="ECO:0000256" key="1">
    <source>
        <dbReference type="ARBA" id="ARBA00022723"/>
    </source>
</evidence>
<feature type="domain" description="4Fe-4S His(Cys)3-ligated-type" evidence="5">
    <location>
        <begin position="51"/>
        <end position="90"/>
    </location>
</feature>
<dbReference type="EMBL" id="FOKY01000007">
    <property type="protein sequence ID" value="SFB82039.1"/>
    <property type="molecule type" value="Genomic_DNA"/>
</dbReference>
<dbReference type="RefSeq" id="WP_200778568.1">
    <property type="nucleotide sequence ID" value="NZ_FOKY01000007.1"/>
</dbReference>
<dbReference type="SMART" id="SM00929">
    <property type="entry name" value="NADH-G_4Fe-4S_3"/>
    <property type="match status" value="1"/>
</dbReference>
<reference evidence="7" key="1">
    <citation type="submission" date="2016-10" db="EMBL/GenBank/DDBJ databases">
        <authorList>
            <person name="Varghese N."/>
            <person name="Submissions S."/>
        </authorList>
    </citation>
    <scope>NUCLEOTIDE SEQUENCE [LARGE SCALE GENOMIC DNA]</scope>
    <source>
        <strain evidence="7">ATCC 43811</strain>
    </source>
</reference>
<dbReference type="PANTHER" id="PTHR11615">
    <property type="entry name" value="NITRATE, FORMATE, IRON DEHYDROGENASE"/>
    <property type="match status" value="1"/>
</dbReference>
<evidence type="ECO:0000313" key="6">
    <source>
        <dbReference type="EMBL" id="SFB82039.1"/>
    </source>
</evidence>
<dbReference type="Gene3D" id="3.10.20.740">
    <property type="match status" value="1"/>
</dbReference>
<dbReference type="InterPro" id="IPR009016">
    <property type="entry name" value="Fe_hydrogenase"/>
</dbReference>
<dbReference type="InterPro" id="IPR013352">
    <property type="entry name" value="Fe_hydrogenase_subset"/>
</dbReference>
<accession>A0A1I1E469</accession>
<gene>
    <name evidence="6" type="ORF">SAMN02745150_00938</name>
</gene>
<dbReference type="Gene3D" id="3.30.70.20">
    <property type="match status" value="1"/>
</dbReference>
<sequence>MFYHADFYRAGTSGVGSRGLCIVKNDATGKVFRSCLMKTAPGMDISTEDKECKKARKTALQLILANHPLECLACIRNTRCELQALVAKVNIREIPYISKPMNVEHDSSSISIHINPNKCIKCGYCVVACKVLQQIEALEVGDMEHTTQIRAIGGLTLEETPCVKCGCTAHCPVAGTYEKDHIHGVWETLDDPEIHTVVQIAPAVRVAFGEEFGLKAGTLVTGKIYAVLRCLGFDKIFDTNFGADITIMEEVPEFTHRFVNEPQKLPVITSCCPSWVDYCEKYYSNTIENLSSSKSSHQMFGAMVKSYYAERENIDPAKVHVVSVMPCTSKKYEIGCHKDMFVNGYVDVDIVITTRELARMVRELGIDFLNLPEEEADQLMGEYSGTGPIFGVTGGVLESALRTAYYYIFNEDLPDSAVEFQEARGLVKNKVVTINIKDREVRVAVVHGIQNVKAILNEVEDAKAKGEPLLYDLIK</sequence>
<dbReference type="PROSITE" id="PS51839">
    <property type="entry name" value="4FE4S_HC3"/>
    <property type="match status" value="1"/>
</dbReference>
<dbReference type="NCBIfam" id="TIGR02512">
    <property type="entry name" value="FeFe_hydrog_A"/>
    <property type="match status" value="1"/>
</dbReference>
<proteinExistence type="predicted"/>
<dbReference type="Proteomes" id="UP000240042">
    <property type="component" value="Unassembled WGS sequence"/>
</dbReference>
<dbReference type="GO" id="GO:0051536">
    <property type="term" value="F:iron-sulfur cluster binding"/>
    <property type="evidence" value="ECO:0007669"/>
    <property type="project" value="UniProtKB-KW"/>
</dbReference>
<dbReference type="InterPro" id="IPR050340">
    <property type="entry name" value="Cytosolic_Fe-S_CAF"/>
</dbReference>
<dbReference type="PROSITE" id="PS51379">
    <property type="entry name" value="4FE4S_FER_2"/>
    <property type="match status" value="1"/>
</dbReference>
<protein>
    <submittedName>
        <fullName evidence="6">NADH-quinone oxidoreductase subunit G</fullName>
    </submittedName>
</protein>
<dbReference type="Pfam" id="PF12837">
    <property type="entry name" value="Fer4_6"/>
    <property type="match status" value="1"/>
</dbReference>
<evidence type="ECO:0000259" key="5">
    <source>
        <dbReference type="PROSITE" id="PS51839"/>
    </source>
</evidence>
<dbReference type="InterPro" id="IPR004108">
    <property type="entry name" value="Fe_hydrogenase_lsu_C"/>
</dbReference>
<keyword evidence="7" id="KW-1185">Reference proteome</keyword>
<dbReference type="InterPro" id="IPR017896">
    <property type="entry name" value="4Fe4S_Fe-S-bd"/>
</dbReference>
<evidence type="ECO:0000313" key="7">
    <source>
        <dbReference type="Proteomes" id="UP000240042"/>
    </source>
</evidence>
<dbReference type="GO" id="GO:0008901">
    <property type="term" value="F:ferredoxin hydrogenase activity"/>
    <property type="evidence" value="ECO:0007669"/>
    <property type="project" value="InterPro"/>
</dbReference>
<dbReference type="Gene3D" id="3.40.950.10">
    <property type="entry name" value="Fe-only Hydrogenase (Larger Subunit), Chain L, domain 3"/>
    <property type="match status" value="1"/>
</dbReference>
<dbReference type="Pfam" id="PF02906">
    <property type="entry name" value="Fe_hyd_lg_C"/>
    <property type="match status" value="1"/>
</dbReference>
<keyword evidence="3" id="KW-0411">Iron-sulfur</keyword>
<feature type="domain" description="4Fe-4S ferredoxin-type" evidence="4">
    <location>
        <begin position="110"/>
        <end position="140"/>
    </location>
</feature>
<dbReference type="Gene3D" id="3.40.50.1780">
    <property type="match status" value="1"/>
</dbReference>
<dbReference type="SUPFAM" id="SSF54862">
    <property type="entry name" value="4Fe-4S ferredoxins"/>
    <property type="match status" value="1"/>
</dbReference>
<dbReference type="AlphaFoldDB" id="A0A1I1E469"/>
<dbReference type="GO" id="GO:0005506">
    <property type="term" value="F:iron ion binding"/>
    <property type="evidence" value="ECO:0007669"/>
    <property type="project" value="InterPro"/>
</dbReference>
<dbReference type="InterPro" id="IPR019574">
    <property type="entry name" value="NADH_UbQ_OxRdtase_Gsu_4Fe4S-bd"/>
</dbReference>
<organism evidence="6 7">
    <name type="scientific">Brevinema andersonii</name>
    <dbReference type="NCBI Taxonomy" id="34097"/>
    <lineage>
        <taxon>Bacteria</taxon>
        <taxon>Pseudomonadati</taxon>
        <taxon>Spirochaetota</taxon>
        <taxon>Spirochaetia</taxon>
        <taxon>Brevinematales</taxon>
        <taxon>Brevinemataceae</taxon>
        <taxon>Brevinema</taxon>
    </lineage>
</organism>
<dbReference type="SUPFAM" id="SSF53920">
    <property type="entry name" value="Fe-only hydrogenase"/>
    <property type="match status" value="1"/>
</dbReference>
<evidence type="ECO:0000256" key="3">
    <source>
        <dbReference type="ARBA" id="ARBA00023014"/>
    </source>
</evidence>
<dbReference type="STRING" id="34097.SAMN02745150_00938"/>